<dbReference type="Proteomes" id="UP000095751">
    <property type="component" value="Unassembled WGS sequence"/>
</dbReference>
<feature type="non-terminal residue" evidence="2">
    <location>
        <position position="1"/>
    </location>
</feature>
<dbReference type="InterPro" id="IPR051848">
    <property type="entry name" value="PGIP"/>
</dbReference>
<dbReference type="KEGG" id="fcy:FRACYDRAFT_154546"/>
<dbReference type="PANTHER" id="PTHR48059">
    <property type="entry name" value="POLYGALACTURONASE INHIBITOR 1"/>
    <property type="match status" value="1"/>
</dbReference>
<dbReference type="InterPro" id="IPR032675">
    <property type="entry name" value="LRR_dom_sf"/>
</dbReference>
<dbReference type="InParanoid" id="A0A1E7F6A3"/>
<dbReference type="SUPFAM" id="SSF52058">
    <property type="entry name" value="L domain-like"/>
    <property type="match status" value="1"/>
</dbReference>
<dbReference type="EMBL" id="KV784361">
    <property type="protein sequence ID" value="OEU13687.1"/>
    <property type="molecule type" value="Genomic_DNA"/>
</dbReference>
<evidence type="ECO:0000313" key="3">
    <source>
        <dbReference type="Proteomes" id="UP000095751"/>
    </source>
</evidence>
<feature type="non-terminal residue" evidence="2">
    <location>
        <position position="125"/>
    </location>
</feature>
<comment type="subcellular location">
    <subcellularLocation>
        <location evidence="1">Cell envelope</location>
    </subcellularLocation>
</comment>
<keyword evidence="3" id="KW-1185">Reference proteome</keyword>
<gene>
    <name evidence="2" type="ORF">FRACYDRAFT_154546</name>
</gene>
<sequence length="125" mass="13888">WFGIECDSEGRVKNIDLFRNGLTGNFPKEIGMPVLRELWIDNNPLLSGPLYDYIGDIYTLESFSATFGNLTGSIPESFGNLENMKQMWLYSNLLSGSVPPQLGALKSMETLQVEGNSFSGVMPEE</sequence>
<organism evidence="2 3">
    <name type="scientific">Fragilariopsis cylindrus CCMP1102</name>
    <dbReference type="NCBI Taxonomy" id="635003"/>
    <lineage>
        <taxon>Eukaryota</taxon>
        <taxon>Sar</taxon>
        <taxon>Stramenopiles</taxon>
        <taxon>Ochrophyta</taxon>
        <taxon>Bacillariophyta</taxon>
        <taxon>Bacillariophyceae</taxon>
        <taxon>Bacillariophycidae</taxon>
        <taxon>Bacillariales</taxon>
        <taxon>Bacillariaceae</taxon>
        <taxon>Fragilariopsis</taxon>
    </lineage>
</organism>
<protein>
    <submittedName>
        <fullName evidence="2">L domain-like protein</fullName>
    </submittedName>
</protein>
<evidence type="ECO:0000256" key="1">
    <source>
        <dbReference type="ARBA" id="ARBA00004196"/>
    </source>
</evidence>
<name>A0A1E7F6A3_9STRA</name>
<dbReference type="OrthoDB" id="776842at2759"/>
<reference evidence="2 3" key="1">
    <citation type="submission" date="2016-09" db="EMBL/GenBank/DDBJ databases">
        <title>Extensive genetic diversity and differential bi-allelic expression allows diatom success in the polar Southern Ocean.</title>
        <authorList>
            <consortium name="DOE Joint Genome Institute"/>
            <person name="Mock T."/>
            <person name="Otillar R.P."/>
            <person name="Strauss J."/>
            <person name="Dupont C."/>
            <person name="Frickenhaus S."/>
            <person name="Maumus F."/>
            <person name="Mcmullan M."/>
            <person name="Sanges R."/>
            <person name="Schmutz J."/>
            <person name="Toseland A."/>
            <person name="Valas R."/>
            <person name="Veluchamy A."/>
            <person name="Ward B.J."/>
            <person name="Allen A."/>
            <person name="Barry K."/>
            <person name="Falciatore A."/>
            <person name="Ferrante M."/>
            <person name="Fortunato A.E."/>
            <person name="Gloeckner G."/>
            <person name="Gruber A."/>
            <person name="Hipkin R."/>
            <person name="Janech M."/>
            <person name="Kroth P."/>
            <person name="Leese F."/>
            <person name="Lindquist E."/>
            <person name="Lyon B.R."/>
            <person name="Martin J."/>
            <person name="Mayer C."/>
            <person name="Parker M."/>
            <person name="Quesneville H."/>
            <person name="Raymond J."/>
            <person name="Uhlig C."/>
            <person name="Valentin K.U."/>
            <person name="Worden A.Z."/>
            <person name="Armbrust E.V."/>
            <person name="Bowler C."/>
            <person name="Green B."/>
            <person name="Moulton V."/>
            <person name="Van Oosterhout C."/>
            <person name="Grigoriev I."/>
        </authorList>
    </citation>
    <scope>NUCLEOTIDE SEQUENCE [LARGE SCALE GENOMIC DNA]</scope>
    <source>
        <strain evidence="2 3">CCMP1102</strain>
    </source>
</reference>
<dbReference type="PANTHER" id="PTHR48059:SF30">
    <property type="entry name" value="OS06G0587000 PROTEIN"/>
    <property type="match status" value="1"/>
</dbReference>
<proteinExistence type="predicted"/>
<dbReference type="Gene3D" id="3.80.10.10">
    <property type="entry name" value="Ribonuclease Inhibitor"/>
    <property type="match status" value="1"/>
</dbReference>
<dbReference type="AlphaFoldDB" id="A0A1E7F6A3"/>
<evidence type="ECO:0000313" key="2">
    <source>
        <dbReference type="EMBL" id="OEU13687.1"/>
    </source>
</evidence>
<accession>A0A1E7F6A3</accession>